<reference evidence="1" key="2">
    <citation type="submission" date="2020-10" db="EMBL/GenBank/DDBJ databases">
        <authorList>
            <person name="Cooper E.A."/>
            <person name="Brenton Z.W."/>
            <person name="Flinn B.S."/>
            <person name="Jenkins J."/>
            <person name="Shu S."/>
            <person name="Flowers D."/>
            <person name="Luo F."/>
            <person name="Wang Y."/>
            <person name="Xia P."/>
            <person name="Barry K."/>
            <person name="Daum C."/>
            <person name="Lipzen A."/>
            <person name="Yoshinaga Y."/>
            <person name="Schmutz J."/>
            <person name="Saski C."/>
            <person name="Vermerris W."/>
            <person name="Kresovich S."/>
        </authorList>
    </citation>
    <scope>NUCLEOTIDE SEQUENCE</scope>
</reference>
<reference evidence="1" key="1">
    <citation type="journal article" date="2019" name="BMC Genomics">
        <title>A new reference genome for Sorghum bicolor reveals high levels of sequence similarity between sweet and grain genotypes: implications for the genetics of sugar metabolism.</title>
        <authorList>
            <person name="Cooper E.A."/>
            <person name="Brenton Z.W."/>
            <person name="Flinn B.S."/>
            <person name="Jenkins J."/>
            <person name="Shu S."/>
            <person name="Flowers D."/>
            <person name="Luo F."/>
            <person name="Wang Y."/>
            <person name="Xia P."/>
            <person name="Barry K."/>
            <person name="Daum C."/>
            <person name="Lipzen A."/>
            <person name="Yoshinaga Y."/>
            <person name="Schmutz J."/>
            <person name="Saski C."/>
            <person name="Vermerris W."/>
            <person name="Kresovich S."/>
        </authorList>
    </citation>
    <scope>NUCLEOTIDE SEQUENCE</scope>
</reference>
<name>A0A921RSZ0_SORBI</name>
<evidence type="ECO:0000313" key="2">
    <source>
        <dbReference type="Proteomes" id="UP000807115"/>
    </source>
</evidence>
<dbReference type="AlphaFoldDB" id="A0A921RSZ0"/>
<dbReference type="Proteomes" id="UP000807115">
    <property type="component" value="Chromosome 2"/>
</dbReference>
<sequence length="85" mass="8993">MHIQLVKTDRRDCDWPRMPVASSPPLGQPMDGGSLKTMACAGMLMVSLVACGASMCSGVGDAPCLVEEQDVASLGGRCLVGWRWP</sequence>
<organism evidence="1 2">
    <name type="scientific">Sorghum bicolor</name>
    <name type="common">Sorghum</name>
    <name type="synonym">Sorghum vulgare</name>
    <dbReference type="NCBI Taxonomy" id="4558"/>
    <lineage>
        <taxon>Eukaryota</taxon>
        <taxon>Viridiplantae</taxon>
        <taxon>Streptophyta</taxon>
        <taxon>Embryophyta</taxon>
        <taxon>Tracheophyta</taxon>
        <taxon>Spermatophyta</taxon>
        <taxon>Magnoliopsida</taxon>
        <taxon>Liliopsida</taxon>
        <taxon>Poales</taxon>
        <taxon>Poaceae</taxon>
        <taxon>PACMAD clade</taxon>
        <taxon>Panicoideae</taxon>
        <taxon>Andropogonodae</taxon>
        <taxon>Andropogoneae</taxon>
        <taxon>Sorghinae</taxon>
        <taxon>Sorghum</taxon>
    </lineage>
</organism>
<evidence type="ECO:0000313" key="1">
    <source>
        <dbReference type="EMBL" id="KAG0546044.1"/>
    </source>
</evidence>
<comment type="caution">
    <text evidence="1">The sequence shown here is derived from an EMBL/GenBank/DDBJ whole genome shotgun (WGS) entry which is preliminary data.</text>
</comment>
<accession>A0A921RSZ0</accession>
<dbReference type="EMBL" id="CM027681">
    <property type="protein sequence ID" value="KAG0546044.1"/>
    <property type="molecule type" value="Genomic_DNA"/>
</dbReference>
<gene>
    <name evidence="1" type="ORF">BDA96_02G414000</name>
</gene>
<proteinExistence type="predicted"/>
<protein>
    <submittedName>
        <fullName evidence="1">Uncharacterized protein</fullName>
    </submittedName>
</protein>